<feature type="non-terminal residue" evidence="1">
    <location>
        <position position="1"/>
    </location>
</feature>
<comment type="caution">
    <text evidence="1">The sequence shown here is derived from an EMBL/GenBank/DDBJ whole genome shotgun (WGS) entry which is preliminary data.</text>
</comment>
<keyword evidence="2" id="KW-1185">Reference proteome</keyword>
<evidence type="ECO:0000313" key="2">
    <source>
        <dbReference type="Proteomes" id="UP000469545"/>
    </source>
</evidence>
<gene>
    <name evidence="1" type="ORF">G3I46_12375</name>
</gene>
<protein>
    <recommendedName>
        <fullName evidence="3">ADP-ribosylglycohydrolase family protein</fullName>
    </recommendedName>
</protein>
<sequence>HGGHAQGLLAVAVTGALGEREDWPAPWRELLRTLRRHPVPDVRDAALEETTVHE</sequence>
<reference evidence="1 2" key="1">
    <citation type="submission" date="2020-01" db="EMBL/GenBank/DDBJ databases">
        <title>Insect and environment-associated Actinomycetes.</title>
        <authorList>
            <person name="Currrie C."/>
            <person name="Chevrette M."/>
            <person name="Carlson C."/>
            <person name="Stubbendieck R."/>
            <person name="Wendt-Pienkowski E."/>
        </authorList>
    </citation>
    <scope>NUCLEOTIDE SEQUENCE [LARGE SCALE GENOMIC DNA]</scope>
    <source>
        <strain evidence="1 2">SID14172</strain>
    </source>
</reference>
<accession>A0A6N9UHU3</accession>
<organism evidence="1 2">
    <name type="scientific">Streptomyces coelicoflavus</name>
    <dbReference type="NCBI Taxonomy" id="285562"/>
    <lineage>
        <taxon>Bacteria</taxon>
        <taxon>Bacillati</taxon>
        <taxon>Actinomycetota</taxon>
        <taxon>Actinomycetes</taxon>
        <taxon>Kitasatosporales</taxon>
        <taxon>Streptomycetaceae</taxon>
        <taxon>Streptomyces</taxon>
    </lineage>
</organism>
<proteinExistence type="predicted"/>
<dbReference type="Proteomes" id="UP000469545">
    <property type="component" value="Unassembled WGS sequence"/>
</dbReference>
<dbReference type="AlphaFoldDB" id="A0A6N9UHU3"/>
<name>A0A6N9UHU3_9ACTN</name>
<evidence type="ECO:0008006" key="3">
    <source>
        <dbReference type="Google" id="ProtNLM"/>
    </source>
</evidence>
<dbReference type="EMBL" id="JAAGMB010000263">
    <property type="protein sequence ID" value="NEB17297.1"/>
    <property type="molecule type" value="Genomic_DNA"/>
</dbReference>
<evidence type="ECO:0000313" key="1">
    <source>
        <dbReference type="EMBL" id="NEB17297.1"/>
    </source>
</evidence>